<dbReference type="InterPro" id="IPR005877">
    <property type="entry name" value="YSIRK_signal_dom"/>
</dbReference>
<evidence type="ECO:0000256" key="4">
    <source>
        <dbReference type="ARBA" id="ARBA00022729"/>
    </source>
</evidence>
<evidence type="ECO:0000256" key="11">
    <source>
        <dbReference type="SAM" id="SignalP"/>
    </source>
</evidence>
<dbReference type="GO" id="GO:0007155">
    <property type="term" value="P:cell adhesion"/>
    <property type="evidence" value="ECO:0007669"/>
    <property type="project" value="UniProtKB-KW"/>
</dbReference>
<dbReference type="AlphaFoldDB" id="A0AB37H115"/>
<feature type="domain" description="Gram-positive cocci surface proteins LPxTG" evidence="12">
    <location>
        <begin position="844"/>
        <end position="877"/>
    </location>
</feature>
<feature type="compositionally biased region" description="Acidic residues" evidence="9">
    <location>
        <begin position="728"/>
        <end position="760"/>
    </location>
</feature>
<evidence type="ECO:0000313" key="13">
    <source>
        <dbReference type="EMBL" id="QQS82312.1"/>
    </source>
</evidence>
<feature type="compositionally biased region" description="Acidic residues" evidence="9">
    <location>
        <begin position="566"/>
        <end position="585"/>
    </location>
</feature>
<evidence type="ECO:0000256" key="6">
    <source>
        <dbReference type="ARBA" id="ARBA00022889"/>
    </source>
</evidence>
<keyword evidence="14" id="KW-1185">Reference proteome</keyword>
<dbReference type="InterPro" id="IPR011266">
    <property type="entry name" value="Adhesin_Fg-bd_dom_2"/>
</dbReference>
<proteinExistence type="predicted"/>
<evidence type="ECO:0000256" key="8">
    <source>
        <dbReference type="ARBA" id="ARBA00023088"/>
    </source>
</evidence>
<dbReference type="InterPro" id="IPR008966">
    <property type="entry name" value="Adhesion_dom_sf"/>
</dbReference>
<dbReference type="EMBL" id="CP068073">
    <property type="protein sequence ID" value="QQS82312.1"/>
    <property type="molecule type" value="Genomic_DNA"/>
</dbReference>
<keyword evidence="7" id="KW-0843">Virulence</keyword>
<feature type="transmembrane region" description="Helical" evidence="10">
    <location>
        <begin position="854"/>
        <end position="870"/>
    </location>
</feature>
<comment type="subcellular location">
    <subcellularLocation>
        <location evidence="1">Secreted</location>
        <location evidence="1">Cell wall</location>
        <topology evidence="1">Peptidoglycan-anchor</topology>
    </subcellularLocation>
</comment>
<dbReference type="Proteomes" id="UP000595942">
    <property type="component" value="Chromosome"/>
</dbReference>
<accession>A0AB37H115</accession>
<feature type="compositionally biased region" description="Polar residues" evidence="9">
    <location>
        <begin position="817"/>
        <end position="835"/>
    </location>
</feature>
<dbReference type="InterPro" id="IPR004237">
    <property type="entry name" value="Fibron_repeat-bd"/>
</dbReference>
<dbReference type="Pfam" id="PF17961">
    <property type="entry name" value="Big_8"/>
    <property type="match status" value="1"/>
</dbReference>
<feature type="compositionally biased region" description="Polar residues" evidence="9">
    <location>
        <begin position="53"/>
        <end position="72"/>
    </location>
</feature>
<evidence type="ECO:0000259" key="12">
    <source>
        <dbReference type="PROSITE" id="PS50847"/>
    </source>
</evidence>
<keyword evidence="5" id="KW-0677">Repeat</keyword>
<feature type="signal peptide" evidence="11">
    <location>
        <begin position="1"/>
        <end position="40"/>
    </location>
</feature>
<feature type="compositionally biased region" description="Basic and acidic residues" evidence="9">
    <location>
        <begin position="791"/>
        <end position="801"/>
    </location>
</feature>
<dbReference type="Pfam" id="PF04650">
    <property type="entry name" value="YSIRK_signal"/>
    <property type="match status" value="1"/>
</dbReference>
<name>A0AB37H115_9STAP</name>
<feature type="compositionally biased region" description="Polar residues" evidence="9">
    <location>
        <begin position="129"/>
        <end position="139"/>
    </location>
</feature>
<keyword evidence="10" id="KW-0812">Transmembrane</keyword>
<evidence type="ECO:0000256" key="1">
    <source>
        <dbReference type="ARBA" id="ARBA00004168"/>
    </source>
</evidence>
<dbReference type="RefSeq" id="WP_047132034.1">
    <property type="nucleotide sequence ID" value="NZ_CP015114.1"/>
</dbReference>
<keyword evidence="3" id="KW-0964">Secreted</keyword>
<feature type="compositionally biased region" description="Acidic residues" evidence="9">
    <location>
        <begin position="701"/>
        <end position="718"/>
    </location>
</feature>
<feature type="compositionally biased region" description="Basic and acidic residues" evidence="9">
    <location>
        <begin position="836"/>
        <end position="845"/>
    </location>
</feature>
<dbReference type="InterPro" id="IPR019931">
    <property type="entry name" value="LPXTG_anchor"/>
</dbReference>
<organism evidence="13 14">
    <name type="scientific">Staphylococcus condimenti</name>
    <dbReference type="NCBI Taxonomy" id="70255"/>
    <lineage>
        <taxon>Bacteria</taxon>
        <taxon>Bacillati</taxon>
        <taxon>Bacillota</taxon>
        <taxon>Bacilli</taxon>
        <taxon>Bacillales</taxon>
        <taxon>Staphylococcaceae</taxon>
        <taxon>Staphylococcus</taxon>
    </lineage>
</organism>
<dbReference type="PROSITE" id="PS50847">
    <property type="entry name" value="GRAM_POS_ANCHORING"/>
    <property type="match status" value="1"/>
</dbReference>
<dbReference type="InterPro" id="IPR041171">
    <property type="entry name" value="SDR_Ig"/>
</dbReference>
<evidence type="ECO:0000256" key="5">
    <source>
        <dbReference type="ARBA" id="ARBA00022737"/>
    </source>
</evidence>
<dbReference type="Gene3D" id="2.60.40.1280">
    <property type="match status" value="1"/>
</dbReference>
<dbReference type="KEGG" id="scv:A4G25_08105"/>
<feature type="compositionally biased region" description="Acidic residues" evidence="9">
    <location>
        <begin position="620"/>
        <end position="664"/>
    </location>
</feature>
<evidence type="ECO:0000256" key="7">
    <source>
        <dbReference type="ARBA" id="ARBA00023026"/>
    </source>
</evidence>
<feature type="region of interest" description="Disordered" evidence="9">
    <location>
        <begin position="513"/>
        <end position="852"/>
    </location>
</feature>
<dbReference type="NCBIfam" id="TIGR01168">
    <property type="entry name" value="YSIRK_signal"/>
    <property type="match status" value="1"/>
</dbReference>
<feature type="compositionally biased region" description="Basic and acidic residues" evidence="9">
    <location>
        <begin position="81"/>
        <end position="94"/>
    </location>
</feature>
<evidence type="ECO:0000256" key="9">
    <source>
        <dbReference type="SAM" id="MobiDB-lite"/>
    </source>
</evidence>
<protein>
    <submittedName>
        <fullName evidence="13">YSIRK signal domain/LPXTG anchor domain surface protein</fullName>
    </submittedName>
</protein>
<evidence type="ECO:0000256" key="2">
    <source>
        <dbReference type="ARBA" id="ARBA00022512"/>
    </source>
</evidence>
<keyword evidence="8" id="KW-0572">Peptidoglycan-anchor</keyword>
<feature type="compositionally biased region" description="Basic and acidic residues" evidence="9">
    <location>
        <begin position="109"/>
        <end position="128"/>
    </location>
</feature>
<reference evidence="13 14" key="1">
    <citation type="submission" date="2021-01" db="EMBL/GenBank/DDBJ databases">
        <title>FDA dAtabase for Regulatory Grade micrObial Sequences (FDA-ARGOS): Supporting development and validation of Infectious Disease Dx tests.</title>
        <authorList>
            <person name="Sproer C."/>
            <person name="Gronow S."/>
            <person name="Severitt S."/>
            <person name="Schroder I."/>
            <person name="Tallon L."/>
            <person name="Sadzewicz L."/>
            <person name="Zhao X."/>
            <person name="Boylan J."/>
            <person name="Ott S."/>
            <person name="Bowen H."/>
            <person name="Vavikolanu K."/>
            <person name="Mehta A."/>
            <person name="Aluvathingal J."/>
            <person name="Nadendla S."/>
            <person name="Lowell S."/>
            <person name="Myers T."/>
            <person name="Yan Y."/>
            <person name="Sichtig H."/>
        </authorList>
    </citation>
    <scope>NUCLEOTIDE SEQUENCE [LARGE SCALE GENOMIC DNA]</scope>
    <source>
        <strain evidence="13 14">FDAARGOS_1148</strain>
    </source>
</reference>
<evidence type="ECO:0000256" key="3">
    <source>
        <dbReference type="ARBA" id="ARBA00022525"/>
    </source>
</evidence>
<keyword evidence="10" id="KW-0472">Membrane</keyword>
<keyword evidence="4 11" id="KW-0732">Signal</keyword>
<keyword evidence="10" id="KW-1133">Transmembrane helix</keyword>
<feature type="compositionally biased region" description="Basic and acidic residues" evidence="9">
    <location>
        <begin position="761"/>
        <end position="784"/>
    </location>
</feature>
<sequence length="877" mass="98068">MDIKDKKFKFSVRKYKTGTASILLGTCLALGIANSNEANAAEETNEETTVTAQPTTSENQKPETATQTNTGEASVPAPIDNKIETNVVKKENAKESIQLQTSTQEIDSTENKDAVITEVSDSKDDTKENISATPRSIQASEKPAEETNTSVENIKNEQSAPDDKSDQPPDSTDYKIYIDGKTPMLEEDSSTTPNKELKKETIQEGKDISNKVKIKKDKIESKDAVNPQQGERVTLKYDWEFENGINPGDYFDFTISNNVNTNGVSVIKKVPDIKNGSITMATGKVMENGKIRYTFLDYIQNKVNVTANLSLNLFLDPRTVKNDGEQTITSTLNGHETSKTINVKHLNGISQAGIEVNGIMENLDKDNNKFTHISVVNPKGYNIQYPIIHGKVLKGAPSSNKQANVKIYEYIGKENLPQSLSVNFSNTNLFKEISKNLKIELFNDGSYRINLDKLDKTYVIKYEGSYQNDAEDLIFRTTFSGYSPFYYNYYSYASWDNGLVLYQNNANGNGKNGPIIDNNDINWQEDTLPDGKSGHNNGETEEEDSKPIEWDEHTVPDDESGHNNGETEEEDSNPIDYDEDTLPDGEEGHNNGETEEEDSNPIDYEEDTLPDGEEGHNNGETEEEDSHPIDYDEDTIPDDEEGHNNGETEEEDSNPIDYEEDTIPDGENGHNNGETEEEDSNPIDYDEDTLPDNENGHNNGETEEEDSNPIDYDEDTIPDGENGHNNGETEEEDSNPIDYDEDTLPDGEEDHNNGETEEEDSKPIEWDEHTVPDSEGGHNDKKTEQNSSSKIIDKEKPKPQEHQNIITANNVEMPKVQQLNSDQKLSIKPLSTSTPKTEKNNEKLPETGQENKNTPIFGALLAILGATFIFRRQKNKQ</sequence>
<evidence type="ECO:0000256" key="10">
    <source>
        <dbReference type="SAM" id="Phobius"/>
    </source>
</evidence>
<feature type="compositionally biased region" description="Acidic residues" evidence="9">
    <location>
        <begin position="593"/>
        <end position="612"/>
    </location>
</feature>
<feature type="compositionally biased region" description="Basic and acidic residues" evidence="9">
    <location>
        <begin position="161"/>
        <end position="178"/>
    </location>
</feature>
<feature type="compositionally biased region" description="Basic and acidic residues" evidence="9">
    <location>
        <begin position="545"/>
        <end position="561"/>
    </location>
</feature>
<feature type="compositionally biased region" description="Polar residues" evidence="9">
    <location>
        <begin position="146"/>
        <end position="159"/>
    </location>
</feature>
<dbReference type="Pfam" id="PF02986">
    <property type="entry name" value="Fn_bind"/>
    <property type="match status" value="2"/>
</dbReference>
<feature type="compositionally biased region" description="Low complexity" evidence="9">
    <location>
        <begin position="37"/>
        <end position="52"/>
    </location>
</feature>
<dbReference type="SUPFAM" id="SSF49401">
    <property type="entry name" value="Bacterial adhesins"/>
    <property type="match status" value="2"/>
</dbReference>
<feature type="chain" id="PRO_5044187121" evidence="11">
    <location>
        <begin position="41"/>
        <end position="877"/>
    </location>
</feature>
<dbReference type="GeneID" id="93725315"/>
<dbReference type="Gene3D" id="2.60.40.1290">
    <property type="match status" value="1"/>
</dbReference>
<feature type="compositionally biased region" description="Polar residues" evidence="9">
    <location>
        <begin position="95"/>
        <end position="106"/>
    </location>
</feature>
<dbReference type="NCBIfam" id="TIGR01167">
    <property type="entry name" value="LPXTG_anchor"/>
    <property type="match status" value="1"/>
</dbReference>
<keyword evidence="2" id="KW-0134">Cell wall</keyword>
<keyword evidence="6" id="KW-0130">Cell adhesion</keyword>
<evidence type="ECO:0000313" key="14">
    <source>
        <dbReference type="Proteomes" id="UP000595942"/>
    </source>
</evidence>
<dbReference type="Pfam" id="PF10425">
    <property type="entry name" value="SdrG_C_C"/>
    <property type="match status" value="1"/>
</dbReference>
<dbReference type="InterPro" id="IPR011252">
    <property type="entry name" value="Fibrogen-bd_dom1"/>
</dbReference>
<gene>
    <name evidence="13" type="ORF">I6J05_10420</name>
</gene>
<feature type="region of interest" description="Disordered" evidence="9">
    <location>
        <begin position="37"/>
        <end position="199"/>
    </location>
</feature>
<feature type="compositionally biased region" description="Acidic residues" evidence="9">
    <location>
        <begin position="674"/>
        <end position="691"/>
    </location>
</feature>
<dbReference type="Pfam" id="PF00746">
    <property type="entry name" value="Gram_pos_anchor"/>
    <property type="match status" value="1"/>
</dbReference>